<reference evidence="5 6" key="1">
    <citation type="submission" date="2020-02" db="EMBL/GenBank/DDBJ databases">
        <title>The whole genome sequence of CPCC 205119.</title>
        <authorList>
            <person name="Jiang Z."/>
        </authorList>
    </citation>
    <scope>NUCLEOTIDE SEQUENCE [LARGE SCALE GENOMIC DNA]</scope>
    <source>
        <strain evidence="5 6">CPCC 205119</strain>
    </source>
</reference>
<feature type="domain" description="EfeO-type cupredoxin-like" evidence="4">
    <location>
        <begin position="53"/>
        <end position="150"/>
    </location>
</feature>
<keyword evidence="3" id="KW-0732">Signal</keyword>
<evidence type="ECO:0000256" key="3">
    <source>
        <dbReference type="SAM" id="SignalP"/>
    </source>
</evidence>
<dbReference type="Gene3D" id="2.60.40.420">
    <property type="entry name" value="Cupredoxins - blue copper proteins"/>
    <property type="match status" value="1"/>
</dbReference>
<dbReference type="PANTHER" id="PTHR38439">
    <property type="entry name" value="AURACYANIN-B"/>
    <property type="match status" value="1"/>
</dbReference>
<keyword evidence="6" id="KW-1185">Reference proteome</keyword>
<dbReference type="PROSITE" id="PS51257">
    <property type="entry name" value="PROKAR_LIPOPROTEIN"/>
    <property type="match status" value="1"/>
</dbReference>
<dbReference type="InterPro" id="IPR050845">
    <property type="entry name" value="Cu-binding_ET"/>
</dbReference>
<organism evidence="5 6">
    <name type="scientific">Goekera deserti</name>
    <dbReference type="NCBI Taxonomy" id="2497753"/>
    <lineage>
        <taxon>Bacteria</taxon>
        <taxon>Bacillati</taxon>
        <taxon>Actinomycetota</taxon>
        <taxon>Actinomycetes</taxon>
        <taxon>Geodermatophilales</taxon>
        <taxon>Geodermatophilaceae</taxon>
        <taxon>Goekera</taxon>
    </lineage>
</organism>
<keyword evidence="1" id="KW-0479">Metal-binding</keyword>
<evidence type="ECO:0000313" key="6">
    <source>
        <dbReference type="Proteomes" id="UP000470470"/>
    </source>
</evidence>
<evidence type="ECO:0000259" key="4">
    <source>
        <dbReference type="Pfam" id="PF13473"/>
    </source>
</evidence>
<evidence type="ECO:0000256" key="1">
    <source>
        <dbReference type="ARBA" id="ARBA00022723"/>
    </source>
</evidence>
<evidence type="ECO:0000313" key="5">
    <source>
        <dbReference type="EMBL" id="NEL54921.1"/>
    </source>
</evidence>
<dbReference type="Proteomes" id="UP000470470">
    <property type="component" value="Unassembled WGS sequence"/>
</dbReference>
<dbReference type="PANTHER" id="PTHR38439:SF3">
    <property type="entry name" value="COPPER-RESISTANT CUPROPROTEIN COPI"/>
    <property type="match status" value="1"/>
</dbReference>
<feature type="signal peptide" evidence="3">
    <location>
        <begin position="1"/>
        <end position="23"/>
    </location>
</feature>
<gene>
    <name evidence="5" type="ORF">G1H19_13000</name>
</gene>
<dbReference type="GO" id="GO:0046872">
    <property type="term" value="F:metal ion binding"/>
    <property type="evidence" value="ECO:0007669"/>
    <property type="project" value="UniProtKB-KW"/>
</dbReference>
<dbReference type="AlphaFoldDB" id="A0A7K3WEJ3"/>
<name>A0A7K3WEJ3_9ACTN</name>
<accession>A0A7K3WEJ3</accession>
<comment type="caution">
    <text evidence="5">The sequence shown here is derived from an EMBL/GenBank/DDBJ whole genome shotgun (WGS) entry which is preliminary data.</text>
</comment>
<dbReference type="SUPFAM" id="SSF49503">
    <property type="entry name" value="Cupredoxins"/>
    <property type="match status" value="1"/>
</dbReference>
<feature type="chain" id="PRO_5038381471" description="EfeO-type cupredoxin-like domain-containing protein" evidence="3">
    <location>
        <begin position="24"/>
        <end position="152"/>
    </location>
</feature>
<dbReference type="RefSeq" id="WP_152729504.1">
    <property type="nucleotide sequence ID" value="NZ_JAABOZ010000003.1"/>
</dbReference>
<dbReference type="Pfam" id="PF13473">
    <property type="entry name" value="Cupredoxin_1"/>
    <property type="match status" value="1"/>
</dbReference>
<sequence length="152" mass="15316">MSTAARGPRARRTAGLLAGLALAVSVLTGCGGSDGGDADATSSAAPGTVSVAADGVQEITLTTGDDYRFSPATFTVAPGEVRLTVDNTADQYTHNFLFTAGAGPADITEEIPVLGPGESKTITFTVQTPGDYPFECSFHVALGQVGTMTVSG</sequence>
<keyword evidence="2" id="KW-0186">Copper</keyword>
<proteinExistence type="predicted"/>
<evidence type="ECO:0000256" key="2">
    <source>
        <dbReference type="ARBA" id="ARBA00023008"/>
    </source>
</evidence>
<dbReference type="InterPro" id="IPR028096">
    <property type="entry name" value="EfeO_Cupredoxin"/>
</dbReference>
<dbReference type="EMBL" id="JAAGWK010000018">
    <property type="protein sequence ID" value="NEL54921.1"/>
    <property type="molecule type" value="Genomic_DNA"/>
</dbReference>
<dbReference type="InterPro" id="IPR008972">
    <property type="entry name" value="Cupredoxin"/>
</dbReference>
<protein>
    <recommendedName>
        <fullName evidence="4">EfeO-type cupredoxin-like domain-containing protein</fullName>
    </recommendedName>
</protein>